<keyword evidence="4" id="KW-0699">rRNA-binding</keyword>
<dbReference type="NCBIfam" id="TIGR03635">
    <property type="entry name" value="uS17_bact"/>
    <property type="match status" value="1"/>
</dbReference>
<keyword evidence="6 10" id="KW-0689">Ribosomal protein</keyword>
<dbReference type="RefSeq" id="YP_009502108.1">
    <property type="nucleotide sequence ID" value="NC_038144.1"/>
</dbReference>
<dbReference type="AlphaFoldDB" id="A0A2Z2L5W3"/>
<dbReference type="InterPro" id="IPR019984">
    <property type="entry name" value="Ribosomal_uS17_bact/chlr"/>
</dbReference>
<dbReference type="GO" id="GO:0003735">
    <property type="term" value="F:structural constituent of ribosome"/>
    <property type="evidence" value="ECO:0007669"/>
    <property type="project" value="InterPro"/>
</dbReference>
<evidence type="ECO:0000256" key="3">
    <source>
        <dbReference type="ARBA" id="ARBA00011458"/>
    </source>
</evidence>
<dbReference type="CDD" id="cd00364">
    <property type="entry name" value="Ribosomal_uS17"/>
    <property type="match status" value="1"/>
</dbReference>
<dbReference type="SUPFAM" id="SSF50249">
    <property type="entry name" value="Nucleic acid-binding proteins"/>
    <property type="match status" value="1"/>
</dbReference>
<comment type="function">
    <text evidence="1">One of the primary rRNA binding proteins, it binds specifically to the 5'-end of 16S ribosomal RNA.</text>
</comment>
<evidence type="ECO:0000313" key="10">
    <source>
        <dbReference type="EMBL" id="ASB29710.1"/>
    </source>
</evidence>
<dbReference type="GeneID" id="37507629"/>
<dbReference type="NCBIfam" id="NF004123">
    <property type="entry name" value="PRK05610.1"/>
    <property type="match status" value="1"/>
</dbReference>
<sequence>MVSKEIIGTVISNKMNKTIIVAVNKKAAHKKYKKTLPKTKKYFVHDEYNQYKTGDVVKIILSRPLSKNKCWKVLA</sequence>
<evidence type="ECO:0000256" key="5">
    <source>
        <dbReference type="ARBA" id="ARBA00022884"/>
    </source>
</evidence>
<geneLocation type="plastid" evidence="10"/>
<dbReference type="GO" id="GO:0006412">
    <property type="term" value="P:translation"/>
    <property type="evidence" value="ECO:0007669"/>
    <property type="project" value="InterPro"/>
</dbReference>
<evidence type="ECO:0000256" key="9">
    <source>
        <dbReference type="ARBA" id="ARBA00035308"/>
    </source>
</evidence>
<protein>
    <recommendedName>
        <fullName evidence="8">Small ribosomal subunit protein uS17c</fullName>
    </recommendedName>
    <alternativeName>
        <fullName evidence="9">30S ribosomal protein S17, chloroplastic</fullName>
    </alternativeName>
</protein>
<dbReference type="InterPro" id="IPR000266">
    <property type="entry name" value="Ribosomal_uS17"/>
</dbReference>
<name>A0A2Z2L5W3_9FLOR</name>
<dbReference type="GO" id="GO:0019843">
    <property type="term" value="F:rRNA binding"/>
    <property type="evidence" value="ECO:0007669"/>
    <property type="project" value="UniProtKB-KW"/>
</dbReference>
<dbReference type="PANTHER" id="PTHR10744">
    <property type="entry name" value="40S RIBOSOMAL PROTEIN S11 FAMILY MEMBER"/>
    <property type="match status" value="1"/>
</dbReference>
<dbReference type="PANTHER" id="PTHR10744:SF1">
    <property type="entry name" value="SMALL RIBOSOMAL SUBUNIT PROTEIN US17M"/>
    <property type="match status" value="1"/>
</dbReference>
<dbReference type="Pfam" id="PF00366">
    <property type="entry name" value="Ribosomal_S17"/>
    <property type="match status" value="1"/>
</dbReference>
<keyword evidence="7" id="KW-0687">Ribonucleoprotein</keyword>
<dbReference type="EMBL" id="KY212106">
    <property type="protein sequence ID" value="ASB29710.1"/>
    <property type="molecule type" value="Genomic_DNA"/>
</dbReference>
<accession>A0A2Z2L5W3</accession>
<organism evidence="10">
    <name type="scientific">Porolithon onkodes</name>
    <dbReference type="NCBI Taxonomy" id="231751"/>
    <lineage>
        <taxon>Eukaryota</taxon>
        <taxon>Rhodophyta</taxon>
        <taxon>Florideophyceae</taxon>
        <taxon>Corallinophycidae</taxon>
        <taxon>Corallinales</taxon>
        <taxon>Porolithaceae</taxon>
        <taxon>Porolithon</taxon>
    </lineage>
</organism>
<keyword evidence="10" id="KW-0934">Plastid</keyword>
<gene>
    <name evidence="10" type="primary">rps17</name>
</gene>
<reference evidence="10" key="1">
    <citation type="submission" date="2016-11" db="EMBL/GenBank/DDBJ databases">
        <title>Complete organellar and ribosomal genomic analysis of the lectotype specimen of the reef forming species Porolithon onkodes (Heydrich) Foslie.</title>
        <authorList>
            <person name="Hughey J.R."/>
            <person name="Gabrielson P.W."/>
        </authorList>
    </citation>
    <scope>NUCLEOTIDE SEQUENCE</scope>
</reference>
<evidence type="ECO:0000256" key="4">
    <source>
        <dbReference type="ARBA" id="ARBA00022730"/>
    </source>
</evidence>
<evidence type="ECO:0000256" key="2">
    <source>
        <dbReference type="ARBA" id="ARBA00010254"/>
    </source>
</evidence>
<keyword evidence="5" id="KW-0694">RNA-binding</keyword>
<dbReference type="HAMAP" id="MF_01345_B">
    <property type="entry name" value="Ribosomal_uS17_B"/>
    <property type="match status" value="1"/>
</dbReference>
<dbReference type="Gene3D" id="2.40.50.140">
    <property type="entry name" value="Nucleic acid-binding proteins"/>
    <property type="match status" value="1"/>
</dbReference>
<dbReference type="InterPro" id="IPR012340">
    <property type="entry name" value="NA-bd_OB-fold"/>
</dbReference>
<comment type="similarity">
    <text evidence="2">Belongs to the universal ribosomal protein uS17 family.</text>
</comment>
<evidence type="ECO:0000256" key="6">
    <source>
        <dbReference type="ARBA" id="ARBA00022980"/>
    </source>
</evidence>
<evidence type="ECO:0000256" key="1">
    <source>
        <dbReference type="ARBA" id="ARBA00002932"/>
    </source>
</evidence>
<evidence type="ECO:0000256" key="7">
    <source>
        <dbReference type="ARBA" id="ARBA00023274"/>
    </source>
</evidence>
<proteinExistence type="inferred from homology"/>
<comment type="subunit">
    <text evidence="3">Part of the 30S ribosomal subunit.</text>
</comment>
<evidence type="ECO:0000256" key="8">
    <source>
        <dbReference type="ARBA" id="ARBA00035251"/>
    </source>
</evidence>
<dbReference type="GO" id="GO:0022627">
    <property type="term" value="C:cytosolic small ribosomal subunit"/>
    <property type="evidence" value="ECO:0007669"/>
    <property type="project" value="TreeGrafter"/>
</dbReference>
<dbReference type="PRINTS" id="PR00973">
    <property type="entry name" value="RIBOSOMALS17"/>
</dbReference>